<dbReference type="PROSITE" id="PS50949">
    <property type="entry name" value="HTH_GNTR"/>
    <property type="match status" value="1"/>
</dbReference>
<keyword evidence="3" id="KW-0804">Transcription</keyword>
<evidence type="ECO:0000313" key="6">
    <source>
        <dbReference type="Proteomes" id="UP000698335"/>
    </source>
</evidence>
<keyword evidence="1" id="KW-0805">Transcription regulation</keyword>
<dbReference type="PANTHER" id="PTHR44846">
    <property type="entry name" value="MANNOSYL-D-GLYCERATE TRANSPORT/METABOLISM SYSTEM REPRESSOR MNGR-RELATED"/>
    <property type="match status" value="1"/>
</dbReference>
<accession>A0A930VV82</accession>
<dbReference type="InterPro" id="IPR050679">
    <property type="entry name" value="Bact_HTH_transcr_reg"/>
</dbReference>
<dbReference type="Pfam" id="PF07702">
    <property type="entry name" value="UTRA"/>
    <property type="match status" value="1"/>
</dbReference>
<keyword evidence="2" id="KW-0238">DNA-binding</keyword>
<dbReference type="InterPro" id="IPR000524">
    <property type="entry name" value="Tscrpt_reg_HTH_GntR"/>
</dbReference>
<dbReference type="AlphaFoldDB" id="A0A930VV82"/>
<dbReference type="SUPFAM" id="SSF46785">
    <property type="entry name" value="Winged helix' DNA-binding domain"/>
    <property type="match status" value="1"/>
</dbReference>
<name>A0A930VV82_9ACTN</name>
<comment type="caution">
    <text evidence="5">The sequence shown here is derived from an EMBL/GenBank/DDBJ whole genome shotgun (WGS) entry which is preliminary data.</text>
</comment>
<dbReference type="EMBL" id="JABZGW010000006">
    <property type="protein sequence ID" value="MBF4807166.1"/>
    <property type="molecule type" value="Genomic_DNA"/>
</dbReference>
<dbReference type="SMART" id="SM00345">
    <property type="entry name" value="HTH_GNTR"/>
    <property type="match status" value="1"/>
</dbReference>
<dbReference type="FunFam" id="1.10.10.10:FF:000079">
    <property type="entry name" value="GntR family transcriptional regulator"/>
    <property type="match status" value="1"/>
</dbReference>
<dbReference type="InterPro" id="IPR036390">
    <property type="entry name" value="WH_DNA-bd_sf"/>
</dbReference>
<gene>
    <name evidence="5" type="ORF">HXK26_00470</name>
</gene>
<dbReference type="PRINTS" id="PR00035">
    <property type="entry name" value="HTHGNTR"/>
</dbReference>
<sequence>MTQGNLQHIEKPKYLQIREAIRDEIEDGFYQPGSAIPSENELAERFDVTRLTVRNAVDALVAGGLLRRVQGKGVYVMNEHLGESDAIKLAGFRESVRARSAVPSVKVLSKTVRPAGEFFAHLFEIDCNADLLAIKRLNYANDAPLMIEKTYIPTPLFPQIESVDVGVFSLYEAYSMFGHPVVSAVEHLDMVRLGVRDAHLLGVSEGAPVISYECVSYDEDGKAVEYVAAFRRGDLGGYSVSH</sequence>
<dbReference type="PANTHER" id="PTHR44846:SF1">
    <property type="entry name" value="MANNOSYL-D-GLYCERATE TRANSPORT_METABOLISM SYSTEM REPRESSOR MNGR-RELATED"/>
    <property type="match status" value="1"/>
</dbReference>
<evidence type="ECO:0000256" key="1">
    <source>
        <dbReference type="ARBA" id="ARBA00023015"/>
    </source>
</evidence>
<dbReference type="InterPro" id="IPR011663">
    <property type="entry name" value="UTRA"/>
</dbReference>
<dbReference type="Gene3D" id="3.40.1410.10">
    <property type="entry name" value="Chorismate lyase-like"/>
    <property type="match status" value="1"/>
</dbReference>
<dbReference type="Proteomes" id="UP000698335">
    <property type="component" value="Unassembled WGS sequence"/>
</dbReference>
<evidence type="ECO:0000259" key="4">
    <source>
        <dbReference type="PROSITE" id="PS50949"/>
    </source>
</evidence>
<dbReference type="GO" id="GO:0045892">
    <property type="term" value="P:negative regulation of DNA-templated transcription"/>
    <property type="evidence" value="ECO:0007669"/>
    <property type="project" value="TreeGrafter"/>
</dbReference>
<dbReference type="InterPro" id="IPR036388">
    <property type="entry name" value="WH-like_DNA-bd_sf"/>
</dbReference>
<dbReference type="Gene3D" id="1.10.10.10">
    <property type="entry name" value="Winged helix-like DNA-binding domain superfamily/Winged helix DNA-binding domain"/>
    <property type="match status" value="1"/>
</dbReference>
<dbReference type="InterPro" id="IPR028978">
    <property type="entry name" value="Chorismate_lyase_/UTRA_dom_sf"/>
</dbReference>
<dbReference type="GO" id="GO:0003677">
    <property type="term" value="F:DNA binding"/>
    <property type="evidence" value="ECO:0007669"/>
    <property type="project" value="UniProtKB-KW"/>
</dbReference>
<dbReference type="Pfam" id="PF00392">
    <property type="entry name" value="GntR"/>
    <property type="match status" value="1"/>
</dbReference>
<dbReference type="CDD" id="cd07377">
    <property type="entry name" value="WHTH_GntR"/>
    <property type="match status" value="1"/>
</dbReference>
<proteinExistence type="predicted"/>
<evidence type="ECO:0000313" key="5">
    <source>
        <dbReference type="EMBL" id="MBF4807166.1"/>
    </source>
</evidence>
<reference evidence="5" key="1">
    <citation type="submission" date="2020-04" db="EMBL/GenBank/DDBJ databases">
        <title>Deep metagenomics examines the oral microbiome during advanced dental caries in children, revealing novel taxa and co-occurrences with host molecules.</title>
        <authorList>
            <person name="Baker J.L."/>
            <person name="Morton J.T."/>
            <person name="Dinis M."/>
            <person name="Alvarez R."/>
            <person name="Tran N.C."/>
            <person name="Knight R."/>
            <person name="Edlund A."/>
        </authorList>
    </citation>
    <scope>NUCLEOTIDE SEQUENCE</scope>
    <source>
        <strain evidence="5">JCVI_38_bin.5</strain>
    </source>
</reference>
<dbReference type="SMART" id="SM00866">
    <property type="entry name" value="UTRA"/>
    <property type="match status" value="1"/>
</dbReference>
<evidence type="ECO:0000256" key="2">
    <source>
        <dbReference type="ARBA" id="ARBA00023125"/>
    </source>
</evidence>
<dbReference type="GO" id="GO:0003700">
    <property type="term" value="F:DNA-binding transcription factor activity"/>
    <property type="evidence" value="ECO:0007669"/>
    <property type="project" value="InterPro"/>
</dbReference>
<evidence type="ECO:0000256" key="3">
    <source>
        <dbReference type="ARBA" id="ARBA00023163"/>
    </source>
</evidence>
<organism evidence="5 6">
    <name type="scientific">Lancefieldella rimae</name>
    <dbReference type="NCBI Taxonomy" id="1383"/>
    <lineage>
        <taxon>Bacteria</taxon>
        <taxon>Bacillati</taxon>
        <taxon>Actinomycetota</taxon>
        <taxon>Coriobacteriia</taxon>
        <taxon>Coriobacteriales</taxon>
        <taxon>Atopobiaceae</taxon>
        <taxon>Lancefieldella</taxon>
    </lineage>
</organism>
<feature type="domain" description="HTH gntR-type" evidence="4">
    <location>
        <begin position="11"/>
        <end position="79"/>
    </location>
</feature>
<dbReference type="SUPFAM" id="SSF64288">
    <property type="entry name" value="Chorismate lyase-like"/>
    <property type="match status" value="1"/>
</dbReference>
<protein>
    <submittedName>
        <fullName evidence="5">GntR family transcriptional regulator</fullName>
    </submittedName>
</protein>